<evidence type="ECO:0000256" key="4">
    <source>
        <dbReference type="ARBA" id="ARBA00023136"/>
    </source>
</evidence>
<feature type="compositionally biased region" description="Basic and acidic residues" evidence="5">
    <location>
        <begin position="8"/>
        <end position="31"/>
    </location>
</feature>
<dbReference type="InParanoid" id="A0A1D2VEE7"/>
<feature type="transmembrane region" description="Helical" evidence="6">
    <location>
        <begin position="115"/>
        <end position="135"/>
    </location>
</feature>
<sequence>MAIQSLLDEQKKNDEENLSDLKEIKDIKDQESQQNSKDEEEFEIEQENNSNNNHKTIFSWNEDNDQDNPRNWIHKRKLNTIIISSAYTFLSPACSSMLSPAISDISVEFNIQEDVIKSLLVSIFILPWAFVPLFMSPISEMYGRKKLLNYSIWFMFCFNLGCALSKNTTQLIVFRFLAGCGGAAPLAVGAGVIGDLFSARERNFWGCIYAIGPISGPTISPILSGFIVQYTDWRWVFWVQLIINGIAGIIGSFFLEETYAPVILKEKLLNFIKENKDFIDVTKEFKTIYEINQLNDKKHLFYFNIMRPFKLLFLHPIIIGLGIYMAIMYGLMYLMICTFPNVWGNIYGFNKSISGLMFFALAIGYIGGLPIWNYIISKDYERKIKENNNQIPKPEARLKYLYWSGIISPTSLLIYGWMIEKKYHWVLPAIFCSTFAFAIICMFQTISSYLIDMNPRFAASSIAAATFLRSVFGFTFPLFVNYMFRSKLKYGWSNTIFSLIGFMFGIPFPIFVYKRGERLREWANRYIESW</sequence>
<dbReference type="OrthoDB" id="3936150at2759"/>
<dbReference type="GO" id="GO:0022857">
    <property type="term" value="F:transmembrane transporter activity"/>
    <property type="evidence" value="ECO:0007669"/>
    <property type="project" value="InterPro"/>
</dbReference>
<evidence type="ECO:0000256" key="5">
    <source>
        <dbReference type="SAM" id="MobiDB-lite"/>
    </source>
</evidence>
<feature type="transmembrane region" description="Helical" evidence="6">
    <location>
        <begin position="147"/>
        <end position="166"/>
    </location>
</feature>
<dbReference type="GO" id="GO:0005886">
    <property type="term" value="C:plasma membrane"/>
    <property type="evidence" value="ECO:0007669"/>
    <property type="project" value="UniProtKB-ARBA"/>
</dbReference>
<dbReference type="GeneID" id="30962335"/>
<dbReference type="FunFam" id="1.20.1250.20:FF:000011">
    <property type="entry name" value="MFS multidrug transporter, putative"/>
    <property type="match status" value="1"/>
</dbReference>
<keyword evidence="4 6" id="KW-0472">Membrane</keyword>
<evidence type="ECO:0000259" key="7">
    <source>
        <dbReference type="PROSITE" id="PS50850"/>
    </source>
</evidence>
<protein>
    <submittedName>
        <fullName evidence="8">MFS multidrug transporter</fullName>
    </submittedName>
</protein>
<evidence type="ECO:0000256" key="2">
    <source>
        <dbReference type="ARBA" id="ARBA00022692"/>
    </source>
</evidence>
<accession>A0A1D2VEE7</accession>
<feature type="transmembrane region" description="Helical" evidence="6">
    <location>
        <begin position="235"/>
        <end position="255"/>
    </location>
</feature>
<feature type="transmembrane region" description="Helical" evidence="6">
    <location>
        <begin position="80"/>
        <end position="103"/>
    </location>
</feature>
<feature type="transmembrane region" description="Helical" evidence="6">
    <location>
        <begin position="462"/>
        <end position="484"/>
    </location>
</feature>
<dbReference type="InterPro" id="IPR011701">
    <property type="entry name" value="MFS"/>
</dbReference>
<dbReference type="PANTHER" id="PTHR23502:SF60">
    <property type="entry name" value="MAJOR FACILITATOR SUPERFAMILY (MFS) PROFILE DOMAIN-CONTAINING PROTEIN-RELATED"/>
    <property type="match status" value="1"/>
</dbReference>
<comment type="subcellular location">
    <subcellularLocation>
        <location evidence="1">Membrane</location>
        <topology evidence="1">Multi-pass membrane protein</topology>
    </subcellularLocation>
</comment>
<dbReference type="AlphaFoldDB" id="A0A1D2VEE7"/>
<reference evidence="9" key="1">
    <citation type="submission" date="2016-05" db="EMBL/GenBank/DDBJ databases">
        <title>Comparative genomics of biotechnologically important yeasts.</title>
        <authorList>
            <consortium name="DOE Joint Genome Institute"/>
            <person name="Riley R."/>
            <person name="Haridas S."/>
            <person name="Wolfe K.H."/>
            <person name="Lopes M.R."/>
            <person name="Hittinger C.T."/>
            <person name="Goker M."/>
            <person name="Salamov A."/>
            <person name="Wisecaver J."/>
            <person name="Long T.M."/>
            <person name="Aerts A.L."/>
            <person name="Barry K."/>
            <person name="Choi C."/>
            <person name="Clum A."/>
            <person name="Coughlan A.Y."/>
            <person name="Deshpande S."/>
            <person name="Douglass A.P."/>
            <person name="Hanson S.J."/>
            <person name="Klenk H.-P."/>
            <person name="Labutti K."/>
            <person name="Lapidus A."/>
            <person name="Lindquist E."/>
            <person name="Lipzen A."/>
            <person name="Meier-Kolthoff J.P."/>
            <person name="Ohm R.A."/>
            <person name="Otillar R.P."/>
            <person name="Pangilinan J."/>
            <person name="Peng Y."/>
            <person name="Rokas A."/>
            <person name="Rosa C.A."/>
            <person name="Scheuner C."/>
            <person name="Sibirny A.A."/>
            <person name="Slot J.C."/>
            <person name="Stielow J.B."/>
            <person name="Sun H."/>
            <person name="Kurtzman C.P."/>
            <person name="Blackwell M."/>
            <person name="Grigoriev I.V."/>
            <person name="Jeffries T.W."/>
        </authorList>
    </citation>
    <scope>NUCLEOTIDE SEQUENCE [LARGE SCALE GENOMIC DNA]</scope>
    <source>
        <strain evidence="9">DSM 1968</strain>
    </source>
</reference>
<dbReference type="InterPro" id="IPR005829">
    <property type="entry name" value="Sugar_transporter_CS"/>
</dbReference>
<name>A0A1D2VEE7_9ASCO</name>
<feature type="transmembrane region" description="Helical" evidence="6">
    <location>
        <begin position="172"/>
        <end position="197"/>
    </location>
</feature>
<feature type="domain" description="Major facilitator superfamily (MFS) profile" evidence="7">
    <location>
        <begin position="80"/>
        <end position="519"/>
    </location>
</feature>
<evidence type="ECO:0000256" key="1">
    <source>
        <dbReference type="ARBA" id="ARBA00004141"/>
    </source>
</evidence>
<dbReference type="Pfam" id="PF07690">
    <property type="entry name" value="MFS_1"/>
    <property type="match status" value="1"/>
</dbReference>
<feature type="transmembrane region" description="Helical" evidence="6">
    <location>
        <begin position="425"/>
        <end position="450"/>
    </location>
</feature>
<dbReference type="RefSeq" id="XP_020046197.1">
    <property type="nucleotide sequence ID" value="XM_020188699.1"/>
</dbReference>
<evidence type="ECO:0000256" key="3">
    <source>
        <dbReference type="ARBA" id="ARBA00022989"/>
    </source>
</evidence>
<dbReference type="InterPro" id="IPR036259">
    <property type="entry name" value="MFS_trans_sf"/>
</dbReference>
<dbReference type="GO" id="GO:0140115">
    <property type="term" value="P:export across plasma membrane"/>
    <property type="evidence" value="ECO:0007669"/>
    <property type="project" value="UniProtKB-ARBA"/>
</dbReference>
<feature type="transmembrane region" description="Helical" evidence="6">
    <location>
        <begin position="311"/>
        <end position="336"/>
    </location>
</feature>
<evidence type="ECO:0000313" key="9">
    <source>
        <dbReference type="Proteomes" id="UP000095038"/>
    </source>
</evidence>
<dbReference type="EMBL" id="KV454484">
    <property type="protein sequence ID" value="ODV59890.1"/>
    <property type="molecule type" value="Genomic_DNA"/>
</dbReference>
<dbReference type="STRING" id="1344418.A0A1D2VEE7"/>
<evidence type="ECO:0000313" key="8">
    <source>
        <dbReference type="EMBL" id="ODV59890.1"/>
    </source>
</evidence>
<dbReference type="InterPro" id="IPR020846">
    <property type="entry name" value="MFS_dom"/>
</dbReference>
<dbReference type="GO" id="GO:0042908">
    <property type="term" value="P:xenobiotic transport"/>
    <property type="evidence" value="ECO:0007669"/>
    <property type="project" value="UniProtKB-ARBA"/>
</dbReference>
<organism evidence="8 9">
    <name type="scientific">Ascoidea rubescens DSM 1968</name>
    <dbReference type="NCBI Taxonomy" id="1344418"/>
    <lineage>
        <taxon>Eukaryota</taxon>
        <taxon>Fungi</taxon>
        <taxon>Dikarya</taxon>
        <taxon>Ascomycota</taxon>
        <taxon>Saccharomycotina</taxon>
        <taxon>Saccharomycetes</taxon>
        <taxon>Ascoideaceae</taxon>
        <taxon>Ascoidea</taxon>
    </lineage>
</organism>
<dbReference type="SUPFAM" id="SSF103473">
    <property type="entry name" value="MFS general substrate transporter"/>
    <property type="match status" value="1"/>
</dbReference>
<feature type="region of interest" description="Disordered" evidence="5">
    <location>
        <begin position="1"/>
        <end position="63"/>
    </location>
</feature>
<keyword evidence="9" id="KW-1185">Reference proteome</keyword>
<dbReference type="Gene3D" id="1.20.1250.20">
    <property type="entry name" value="MFS general substrate transporter like domains"/>
    <property type="match status" value="1"/>
</dbReference>
<feature type="transmembrane region" description="Helical" evidence="6">
    <location>
        <begin position="356"/>
        <end position="376"/>
    </location>
</feature>
<feature type="transmembrane region" description="Helical" evidence="6">
    <location>
        <begin position="496"/>
        <end position="513"/>
    </location>
</feature>
<dbReference type="Proteomes" id="UP000095038">
    <property type="component" value="Unassembled WGS sequence"/>
</dbReference>
<dbReference type="PANTHER" id="PTHR23502">
    <property type="entry name" value="MAJOR FACILITATOR SUPERFAMILY"/>
    <property type="match status" value="1"/>
</dbReference>
<feature type="transmembrane region" description="Helical" evidence="6">
    <location>
        <begin position="400"/>
        <end position="419"/>
    </location>
</feature>
<proteinExistence type="predicted"/>
<gene>
    <name evidence="8" type="ORF">ASCRUDRAFT_107797</name>
</gene>
<dbReference type="PROSITE" id="PS00216">
    <property type="entry name" value="SUGAR_TRANSPORT_1"/>
    <property type="match status" value="1"/>
</dbReference>
<dbReference type="CDD" id="cd17323">
    <property type="entry name" value="MFS_Tpo1_MDR_like"/>
    <property type="match status" value="1"/>
</dbReference>
<dbReference type="PROSITE" id="PS50850">
    <property type="entry name" value="MFS"/>
    <property type="match status" value="1"/>
</dbReference>
<evidence type="ECO:0000256" key="6">
    <source>
        <dbReference type="SAM" id="Phobius"/>
    </source>
</evidence>
<feature type="transmembrane region" description="Helical" evidence="6">
    <location>
        <begin position="204"/>
        <end position="229"/>
    </location>
</feature>
<keyword evidence="2 6" id="KW-0812">Transmembrane</keyword>
<keyword evidence="3 6" id="KW-1133">Transmembrane helix</keyword>